<comment type="caution">
    <text evidence="1">The sequence shown here is derived from an EMBL/GenBank/DDBJ whole genome shotgun (WGS) entry which is preliminary data.</text>
</comment>
<sequence length="113" mass="12137">MGRKAQTFRNGSGVVSYTPTPDLSLTNRLTEFTPARGGETILCKPLHSACKIGQICVPGFRWCDEAMRGQEVTEKIRSVTSNAAGAGPPLGENNSPVFKRSIALFNNAVSLCH</sequence>
<gene>
    <name evidence="1" type="ORF">Baya_5365</name>
</gene>
<dbReference type="Proteomes" id="UP000319801">
    <property type="component" value="Unassembled WGS sequence"/>
</dbReference>
<evidence type="ECO:0000313" key="1">
    <source>
        <dbReference type="EMBL" id="TSK98451.1"/>
    </source>
</evidence>
<dbReference type="AlphaFoldDB" id="A0A556TWL4"/>
<name>A0A556TWL4_BAGYA</name>
<dbReference type="EMBL" id="VCAZ01000024">
    <property type="protein sequence ID" value="TSK98451.1"/>
    <property type="molecule type" value="Genomic_DNA"/>
</dbReference>
<reference evidence="1 2" key="1">
    <citation type="journal article" date="2019" name="Genome Biol. Evol.">
        <title>Whole-Genome Sequencing of the Giant Devil Catfish, Bagarius yarrelli.</title>
        <authorList>
            <person name="Jiang W."/>
            <person name="Lv Y."/>
            <person name="Cheng L."/>
            <person name="Yang K."/>
            <person name="Chao B."/>
            <person name="Wang X."/>
            <person name="Li Y."/>
            <person name="Pan X."/>
            <person name="You X."/>
            <person name="Zhang Y."/>
            <person name="Yang J."/>
            <person name="Li J."/>
            <person name="Zhang X."/>
            <person name="Liu S."/>
            <person name="Sun C."/>
            <person name="Yang J."/>
            <person name="Shi Q."/>
        </authorList>
    </citation>
    <scope>NUCLEOTIDE SEQUENCE [LARGE SCALE GENOMIC DNA]</scope>
    <source>
        <strain evidence="1">JWS20170419001</strain>
        <tissue evidence="1">Muscle</tissue>
    </source>
</reference>
<accession>A0A556TWL4</accession>
<protein>
    <submittedName>
        <fullName evidence="1">Uncharacterized protein</fullName>
    </submittedName>
</protein>
<keyword evidence="2" id="KW-1185">Reference proteome</keyword>
<proteinExistence type="predicted"/>
<organism evidence="1 2">
    <name type="scientific">Bagarius yarrelli</name>
    <name type="common">Goonch</name>
    <name type="synonym">Bagrus yarrelli</name>
    <dbReference type="NCBI Taxonomy" id="175774"/>
    <lineage>
        <taxon>Eukaryota</taxon>
        <taxon>Metazoa</taxon>
        <taxon>Chordata</taxon>
        <taxon>Craniata</taxon>
        <taxon>Vertebrata</taxon>
        <taxon>Euteleostomi</taxon>
        <taxon>Actinopterygii</taxon>
        <taxon>Neopterygii</taxon>
        <taxon>Teleostei</taxon>
        <taxon>Ostariophysi</taxon>
        <taxon>Siluriformes</taxon>
        <taxon>Sisoridae</taxon>
        <taxon>Sisorinae</taxon>
        <taxon>Bagarius</taxon>
    </lineage>
</organism>
<evidence type="ECO:0000313" key="2">
    <source>
        <dbReference type="Proteomes" id="UP000319801"/>
    </source>
</evidence>